<dbReference type="AlphaFoldDB" id="B4IQ61"/>
<feature type="non-terminal residue" evidence="2">
    <location>
        <position position="1"/>
    </location>
</feature>
<organism evidence="3">
    <name type="scientific">Drosophila sechellia</name>
    <name type="common">Fruit fly</name>
    <dbReference type="NCBI Taxonomy" id="7238"/>
    <lineage>
        <taxon>Eukaryota</taxon>
        <taxon>Metazoa</taxon>
        <taxon>Ecdysozoa</taxon>
        <taxon>Arthropoda</taxon>
        <taxon>Hexapoda</taxon>
        <taxon>Insecta</taxon>
        <taxon>Pterygota</taxon>
        <taxon>Neoptera</taxon>
        <taxon>Endopterygota</taxon>
        <taxon>Diptera</taxon>
        <taxon>Brachycera</taxon>
        <taxon>Muscomorpha</taxon>
        <taxon>Ephydroidea</taxon>
        <taxon>Drosophilidae</taxon>
        <taxon>Drosophila</taxon>
        <taxon>Sophophora</taxon>
    </lineage>
</organism>
<dbReference type="PhylomeDB" id="B4IQ61"/>
<dbReference type="HOGENOM" id="CLU_1860199_0_0_1"/>
<feature type="region of interest" description="Disordered" evidence="1">
    <location>
        <begin position="62"/>
        <end position="138"/>
    </location>
</feature>
<proteinExistence type="predicted"/>
<evidence type="ECO:0000256" key="1">
    <source>
        <dbReference type="SAM" id="MobiDB-lite"/>
    </source>
</evidence>
<keyword evidence="3" id="KW-1185">Reference proteome</keyword>
<dbReference type="Proteomes" id="UP000001292">
    <property type="component" value="Unassembled WGS sequence"/>
</dbReference>
<dbReference type="PANTHER" id="PTHR38681">
    <property type="entry name" value="RETROVIRUS-RELATED POL POLYPROTEIN FROM TRANSPOSON 412-LIKE PROTEIN-RELATED"/>
    <property type="match status" value="1"/>
</dbReference>
<accession>B4IQ61</accession>
<dbReference type="PANTHER" id="PTHR38681:SF1">
    <property type="entry name" value="RETROVIRUS-RELATED POL POLYPROTEIN FROM TRANSPOSON 412-LIKE PROTEIN"/>
    <property type="match status" value="1"/>
</dbReference>
<dbReference type="EMBL" id="CH685648">
    <property type="protein sequence ID" value="EDW43647.1"/>
    <property type="molecule type" value="Genomic_DNA"/>
</dbReference>
<reference evidence="2 3" key="1">
    <citation type="journal article" date="2007" name="Nature">
        <title>Evolution of genes and genomes on the Drosophila phylogeny.</title>
        <authorList>
            <consortium name="Drosophila 12 Genomes Consortium"/>
            <person name="Clark A.G."/>
            <person name="Eisen M.B."/>
            <person name="Smith D.R."/>
            <person name="Bergman C.M."/>
            <person name="Oliver B."/>
            <person name="Markow T.A."/>
            <person name="Kaufman T.C."/>
            <person name="Kellis M."/>
            <person name="Gelbart W."/>
            <person name="Iyer V.N."/>
            <person name="Pollard D.A."/>
            <person name="Sackton T.B."/>
            <person name="Larracuente A.M."/>
            <person name="Singh N.D."/>
            <person name="Abad J.P."/>
            <person name="Abt D.N."/>
            <person name="Adryan B."/>
            <person name="Aguade M."/>
            <person name="Akashi H."/>
            <person name="Anderson W.W."/>
            <person name="Aquadro C.F."/>
            <person name="Ardell D.H."/>
            <person name="Arguello R."/>
            <person name="Artieri C.G."/>
            <person name="Barbash D.A."/>
            <person name="Barker D."/>
            <person name="Barsanti P."/>
            <person name="Batterham P."/>
            <person name="Batzoglou S."/>
            <person name="Begun D."/>
            <person name="Bhutkar A."/>
            <person name="Blanco E."/>
            <person name="Bosak S.A."/>
            <person name="Bradley R.K."/>
            <person name="Brand A.D."/>
            <person name="Brent M.R."/>
            <person name="Brooks A.N."/>
            <person name="Brown R.H."/>
            <person name="Butlin R.K."/>
            <person name="Caggese C."/>
            <person name="Calvi B.R."/>
            <person name="Bernardo de Carvalho A."/>
            <person name="Caspi A."/>
            <person name="Castrezana S."/>
            <person name="Celniker S.E."/>
            <person name="Chang J.L."/>
            <person name="Chapple C."/>
            <person name="Chatterji S."/>
            <person name="Chinwalla A."/>
            <person name="Civetta A."/>
            <person name="Clifton S.W."/>
            <person name="Comeron J.M."/>
            <person name="Costello J.C."/>
            <person name="Coyne J.A."/>
            <person name="Daub J."/>
            <person name="David R.G."/>
            <person name="Delcher A.L."/>
            <person name="Delehaunty K."/>
            <person name="Do C.B."/>
            <person name="Ebling H."/>
            <person name="Edwards K."/>
            <person name="Eickbush T."/>
            <person name="Evans J.D."/>
            <person name="Filipski A."/>
            <person name="Findeiss S."/>
            <person name="Freyhult E."/>
            <person name="Fulton L."/>
            <person name="Fulton R."/>
            <person name="Garcia A.C."/>
            <person name="Gardiner A."/>
            <person name="Garfield D.A."/>
            <person name="Garvin B.E."/>
            <person name="Gibson G."/>
            <person name="Gilbert D."/>
            <person name="Gnerre S."/>
            <person name="Godfrey J."/>
            <person name="Good R."/>
            <person name="Gotea V."/>
            <person name="Gravely B."/>
            <person name="Greenberg A.J."/>
            <person name="Griffiths-Jones S."/>
            <person name="Gross S."/>
            <person name="Guigo R."/>
            <person name="Gustafson E.A."/>
            <person name="Haerty W."/>
            <person name="Hahn M.W."/>
            <person name="Halligan D.L."/>
            <person name="Halpern A.L."/>
            <person name="Halter G.M."/>
            <person name="Han M.V."/>
            <person name="Heger A."/>
            <person name="Hillier L."/>
            <person name="Hinrichs A.S."/>
            <person name="Holmes I."/>
            <person name="Hoskins R.A."/>
            <person name="Hubisz M.J."/>
            <person name="Hultmark D."/>
            <person name="Huntley M.A."/>
            <person name="Jaffe D.B."/>
            <person name="Jagadeeshan S."/>
            <person name="Jeck W.R."/>
            <person name="Johnson J."/>
            <person name="Jones C.D."/>
            <person name="Jordan W.C."/>
            <person name="Karpen G.H."/>
            <person name="Kataoka E."/>
            <person name="Keightley P.D."/>
            <person name="Kheradpour P."/>
            <person name="Kirkness E.F."/>
            <person name="Koerich L.B."/>
            <person name="Kristiansen K."/>
            <person name="Kudrna D."/>
            <person name="Kulathinal R.J."/>
            <person name="Kumar S."/>
            <person name="Kwok R."/>
            <person name="Lander E."/>
            <person name="Langley C.H."/>
            <person name="Lapoint R."/>
            <person name="Lazzaro B.P."/>
            <person name="Lee S.J."/>
            <person name="Levesque L."/>
            <person name="Li R."/>
            <person name="Lin C.F."/>
            <person name="Lin M.F."/>
            <person name="Lindblad-Toh K."/>
            <person name="Llopart A."/>
            <person name="Long M."/>
            <person name="Low L."/>
            <person name="Lozovsky E."/>
            <person name="Lu J."/>
            <person name="Luo M."/>
            <person name="Machado C.A."/>
            <person name="Makalowski W."/>
            <person name="Marzo M."/>
            <person name="Matsuda M."/>
            <person name="Matzkin L."/>
            <person name="McAllister B."/>
            <person name="McBride C.S."/>
            <person name="McKernan B."/>
            <person name="McKernan K."/>
            <person name="Mendez-Lago M."/>
            <person name="Minx P."/>
            <person name="Mollenhauer M.U."/>
            <person name="Montooth K."/>
            <person name="Mount S.M."/>
            <person name="Mu X."/>
            <person name="Myers E."/>
            <person name="Negre B."/>
            <person name="Newfeld S."/>
            <person name="Nielsen R."/>
            <person name="Noor M.A."/>
            <person name="O'Grady P."/>
            <person name="Pachter L."/>
            <person name="Papaceit M."/>
            <person name="Parisi M.J."/>
            <person name="Parisi M."/>
            <person name="Parts L."/>
            <person name="Pedersen J.S."/>
            <person name="Pesole G."/>
            <person name="Phillippy A.M."/>
            <person name="Ponting C.P."/>
            <person name="Pop M."/>
            <person name="Porcelli D."/>
            <person name="Powell J.R."/>
            <person name="Prohaska S."/>
            <person name="Pruitt K."/>
            <person name="Puig M."/>
            <person name="Quesneville H."/>
            <person name="Ram K.R."/>
            <person name="Rand D."/>
            <person name="Rasmussen M.D."/>
            <person name="Reed L.K."/>
            <person name="Reenan R."/>
            <person name="Reily A."/>
            <person name="Remington K.A."/>
            <person name="Rieger T.T."/>
            <person name="Ritchie M.G."/>
            <person name="Robin C."/>
            <person name="Rogers Y.H."/>
            <person name="Rohde C."/>
            <person name="Rozas J."/>
            <person name="Rubenfield M.J."/>
            <person name="Ruiz A."/>
            <person name="Russo S."/>
            <person name="Salzberg S.L."/>
            <person name="Sanchez-Gracia A."/>
            <person name="Saranga D.J."/>
            <person name="Sato H."/>
            <person name="Schaeffer S.W."/>
            <person name="Schatz M.C."/>
            <person name="Schlenke T."/>
            <person name="Schwartz R."/>
            <person name="Segarra C."/>
            <person name="Singh R.S."/>
            <person name="Sirot L."/>
            <person name="Sirota M."/>
            <person name="Sisneros N.B."/>
            <person name="Smith C.D."/>
            <person name="Smith T.F."/>
            <person name="Spieth J."/>
            <person name="Stage D.E."/>
            <person name="Stark A."/>
            <person name="Stephan W."/>
            <person name="Strausberg R.L."/>
            <person name="Strempel S."/>
            <person name="Sturgill D."/>
            <person name="Sutton G."/>
            <person name="Sutton G.G."/>
            <person name="Tao W."/>
            <person name="Teichmann S."/>
            <person name="Tobari Y.N."/>
            <person name="Tomimura Y."/>
            <person name="Tsolas J.M."/>
            <person name="Valente V.L."/>
            <person name="Venter E."/>
            <person name="Venter J.C."/>
            <person name="Vicario S."/>
            <person name="Vieira F.G."/>
            <person name="Vilella A.J."/>
            <person name="Villasante A."/>
            <person name="Walenz B."/>
            <person name="Wang J."/>
            <person name="Wasserman M."/>
            <person name="Watts T."/>
            <person name="Wilson D."/>
            <person name="Wilson R.K."/>
            <person name="Wing R.A."/>
            <person name="Wolfner M.F."/>
            <person name="Wong A."/>
            <person name="Wong G.K."/>
            <person name="Wu C.I."/>
            <person name="Wu G."/>
            <person name="Yamamoto D."/>
            <person name="Yang H.P."/>
            <person name="Yang S.P."/>
            <person name="Yorke J.A."/>
            <person name="Yoshida K."/>
            <person name="Zdobnov E."/>
            <person name="Zhang P."/>
            <person name="Zhang Y."/>
            <person name="Zimin A.V."/>
            <person name="Baldwin J."/>
            <person name="Abdouelleil A."/>
            <person name="Abdulkadir J."/>
            <person name="Abebe A."/>
            <person name="Abera B."/>
            <person name="Abreu J."/>
            <person name="Acer S.C."/>
            <person name="Aftuck L."/>
            <person name="Alexander A."/>
            <person name="An P."/>
            <person name="Anderson E."/>
            <person name="Anderson S."/>
            <person name="Arachi H."/>
            <person name="Azer M."/>
            <person name="Bachantsang P."/>
            <person name="Barry A."/>
            <person name="Bayul T."/>
            <person name="Berlin A."/>
            <person name="Bessette D."/>
            <person name="Bloom T."/>
            <person name="Blye J."/>
            <person name="Boguslavskiy L."/>
            <person name="Bonnet C."/>
            <person name="Boukhgalter B."/>
            <person name="Bourzgui I."/>
            <person name="Brown A."/>
            <person name="Cahill P."/>
            <person name="Channer S."/>
            <person name="Cheshatsang Y."/>
            <person name="Chuda L."/>
            <person name="Citroen M."/>
            <person name="Collymore A."/>
            <person name="Cooke P."/>
            <person name="Costello M."/>
            <person name="D'Aco K."/>
            <person name="Daza R."/>
            <person name="De Haan G."/>
            <person name="DeGray S."/>
            <person name="DeMaso C."/>
            <person name="Dhargay N."/>
            <person name="Dooley K."/>
            <person name="Dooley E."/>
            <person name="Doricent M."/>
            <person name="Dorje P."/>
            <person name="Dorjee K."/>
            <person name="Dupes A."/>
            <person name="Elong R."/>
            <person name="Falk J."/>
            <person name="Farina A."/>
            <person name="Faro S."/>
            <person name="Ferguson D."/>
            <person name="Fisher S."/>
            <person name="Foley C.D."/>
            <person name="Franke A."/>
            <person name="Friedrich D."/>
            <person name="Gadbois L."/>
            <person name="Gearin G."/>
            <person name="Gearin C.R."/>
            <person name="Giannoukos G."/>
            <person name="Goode T."/>
            <person name="Graham J."/>
            <person name="Grandbois E."/>
            <person name="Grewal S."/>
            <person name="Gyaltsen K."/>
            <person name="Hafez N."/>
            <person name="Hagos B."/>
            <person name="Hall J."/>
            <person name="Henson C."/>
            <person name="Hollinger A."/>
            <person name="Honan T."/>
            <person name="Huard M.D."/>
            <person name="Hughes L."/>
            <person name="Hurhula B."/>
            <person name="Husby M.E."/>
            <person name="Kamat A."/>
            <person name="Kanga B."/>
            <person name="Kashin S."/>
            <person name="Khazanovich D."/>
            <person name="Kisner P."/>
            <person name="Lance K."/>
            <person name="Lara M."/>
            <person name="Lee W."/>
            <person name="Lennon N."/>
            <person name="Letendre F."/>
            <person name="LeVine R."/>
            <person name="Lipovsky A."/>
            <person name="Liu X."/>
            <person name="Liu J."/>
            <person name="Liu S."/>
            <person name="Lokyitsang T."/>
            <person name="Lokyitsang Y."/>
            <person name="Lubonja R."/>
            <person name="Lui A."/>
            <person name="MacDonald P."/>
            <person name="Magnisalis V."/>
            <person name="Maru K."/>
            <person name="Matthews C."/>
            <person name="McCusker W."/>
            <person name="McDonough S."/>
            <person name="Mehta T."/>
            <person name="Meldrim J."/>
            <person name="Meneus L."/>
            <person name="Mihai O."/>
            <person name="Mihalev A."/>
            <person name="Mihova T."/>
            <person name="Mittelman R."/>
            <person name="Mlenga V."/>
            <person name="Montmayeur A."/>
            <person name="Mulrain L."/>
            <person name="Navidi A."/>
            <person name="Naylor J."/>
            <person name="Negash T."/>
            <person name="Nguyen T."/>
            <person name="Nguyen N."/>
            <person name="Nicol R."/>
            <person name="Norbu C."/>
            <person name="Norbu N."/>
            <person name="Novod N."/>
            <person name="O'Neill B."/>
            <person name="Osman S."/>
            <person name="Markiewicz E."/>
            <person name="Oyono O.L."/>
            <person name="Patti C."/>
            <person name="Phunkhang P."/>
            <person name="Pierre F."/>
            <person name="Priest M."/>
            <person name="Raghuraman S."/>
            <person name="Rege F."/>
            <person name="Reyes R."/>
            <person name="Rise C."/>
            <person name="Rogov P."/>
            <person name="Ross K."/>
            <person name="Ryan E."/>
            <person name="Settipalli S."/>
            <person name="Shea T."/>
            <person name="Sherpa N."/>
            <person name="Shi L."/>
            <person name="Shih D."/>
            <person name="Sparrow T."/>
            <person name="Spaulding J."/>
            <person name="Stalker J."/>
            <person name="Stange-Thomann N."/>
            <person name="Stavropoulos S."/>
            <person name="Stone C."/>
            <person name="Strader C."/>
            <person name="Tesfaye S."/>
            <person name="Thomson T."/>
            <person name="Thoulutsang Y."/>
            <person name="Thoulutsang D."/>
            <person name="Topham K."/>
            <person name="Topping I."/>
            <person name="Tsamla T."/>
            <person name="Vassiliev H."/>
            <person name="Vo A."/>
            <person name="Wangchuk T."/>
            <person name="Wangdi T."/>
            <person name="Weiand M."/>
            <person name="Wilkinson J."/>
            <person name="Wilson A."/>
            <person name="Yadav S."/>
            <person name="Young G."/>
            <person name="Yu Q."/>
            <person name="Zembek L."/>
            <person name="Zhong D."/>
            <person name="Zimmer A."/>
            <person name="Zwirko Z."/>
            <person name="Jaffe D.B."/>
            <person name="Alvarez P."/>
            <person name="Brockman W."/>
            <person name="Butler J."/>
            <person name="Chin C."/>
            <person name="Gnerre S."/>
            <person name="Grabherr M."/>
            <person name="Kleber M."/>
            <person name="Mauceli E."/>
            <person name="MacCallum I."/>
        </authorList>
    </citation>
    <scope>NUCLEOTIDE SEQUENCE [LARGE SCALE GENOMIC DNA]</scope>
    <source>
        <strain evidence="3">Rob3c / Tucson 14021-0248.25</strain>
    </source>
</reference>
<gene>
    <name evidence="2" type="primary">Dsec\GM13602</name>
    <name evidence="2" type="ORF">Dsec_GM13602</name>
</gene>
<sequence length="138" mass="15143">DLRTCTHVFKRVASVKKPLEPPYTGPHRVIRRVDEKFYIISIHGQEKAISVDLLKPAFLAEADACEDHHEDPPPEQQISQPPTPPSPAPAAPEIIPLPSPPGEVTGGGVDVAPRLKPGLASRRKQVLTPRPFLEDDIF</sequence>
<evidence type="ECO:0000313" key="3">
    <source>
        <dbReference type="Proteomes" id="UP000001292"/>
    </source>
</evidence>
<evidence type="ECO:0000313" key="2">
    <source>
        <dbReference type="EMBL" id="EDW43647.1"/>
    </source>
</evidence>
<protein>
    <submittedName>
        <fullName evidence="2">GM13602</fullName>
    </submittedName>
</protein>
<dbReference type="OMA" id="ACEDHHE"/>
<name>B4IQ61_DROSE</name>
<feature type="compositionally biased region" description="Pro residues" evidence="1">
    <location>
        <begin position="81"/>
        <end position="101"/>
    </location>
</feature>